<gene>
    <name evidence="2" type="ORF">ISF6_4458</name>
</gene>
<dbReference type="SUPFAM" id="SSF54593">
    <property type="entry name" value="Glyoxalase/Bleomycin resistance protein/Dihydroxybiphenyl dioxygenase"/>
    <property type="match status" value="1"/>
</dbReference>
<dbReference type="AlphaFoldDB" id="A0A0K8P6W6"/>
<dbReference type="EMBL" id="BBYR01000069">
    <property type="protein sequence ID" value="GAP38264.1"/>
    <property type="molecule type" value="Genomic_DNA"/>
</dbReference>
<accession>A0A0K8P6W6</accession>
<comment type="caution">
    <text evidence="2">The sequence shown here is derived from an EMBL/GenBank/DDBJ whole genome shotgun (WGS) entry which is preliminary data.</text>
</comment>
<dbReference type="Gene3D" id="3.10.180.10">
    <property type="entry name" value="2,3-Dihydroxybiphenyl 1,2-Dioxygenase, domain 1"/>
    <property type="match status" value="1"/>
</dbReference>
<reference evidence="2 3" key="2">
    <citation type="journal article" date="2016" name="Science">
        <title>A bacterium that degrades and assimilates poly(ethylene terephthalate).</title>
        <authorList>
            <person name="Yoshida S."/>
            <person name="Hiraga K."/>
            <person name="Takehana T."/>
            <person name="Taniguchi I."/>
            <person name="Yamaji H."/>
            <person name="Maeda Y."/>
            <person name="Toyohara K."/>
            <person name="Miyamoto K."/>
            <person name="Kimura Y."/>
            <person name="Oda K."/>
        </authorList>
    </citation>
    <scope>NUCLEOTIDE SEQUENCE [LARGE SCALE GENOMIC DNA]</scope>
    <source>
        <strain evidence="3">NBRC 110686 / TISTR 2288 / 201-F6</strain>
    </source>
</reference>
<keyword evidence="3" id="KW-1185">Reference proteome</keyword>
<evidence type="ECO:0000259" key="1">
    <source>
        <dbReference type="Pfam" id="PF18029"/>
    </source>
</evidence>
<dbReference type="RefSeq" id="WP_054022125.1">
    <property type="nucleotide sequence ID" value="NZ_BBYR01000069.1"/>
</dbReference>
<evidence type="ECO:0000313" key="2">
    <source>
        <dbReference type="EMBL" id="GAP38264.1"/>
    </source>
</evidence>
<dbReference type="Pfam" id="PF18029">
    <property type="entry name" value="Glyoxalase_6"/>
    <property type="match status" value="1"/>
</dbReference>
<dbReference type="InterPro" id="IPR041581">
    <property type="entry name" value="Glyoxalase_6"/>
</dbReference>
<organism evidence="2 3">
    <name type="scientific">Piscinibacter sakaiensis</name>
    <name type="common">Ideonella sakaiensis</name>
    <dbReference type="NCBI Taxonomy" id="1547922"/>
    <lineage>
        <taxon>Bacteria</taxon>
        <taxon>Pseudomonadati</taxon>
        <taxon>Pseudomonadota</taxon>
        <taxon>Betaproteobacteria</taxon>
        <taxon>Burkholderiales</taxon>
        <taxon>Sphaerotilaceae</taxon>
        <taxon>Piscinibacter</taxon>
    </lineage>
</organism>
<dbReference type="InterPro" id="IPR029068">
    <property type="entry name" value="Glyas_Bleomycin-R_OHBP_Dase"/>
</dbReference>
<evidence type="ECO:0000313" key="3">
    <source>
        <dbReference type="Proteomes" id="UP000037660"/>
    </source>
</evidence>
<dbReference type="OrthoDB" id="4762357at2"/>
<name>A0A0K8P6W6_PISS1</name>
<protein>
    <recommendedName>
        <fullName evidence="1">Glyoxalase-like domain-containing protein</fullName>
    </recommendedName>
</protein>
<proteinExistence type="predicted"/>
<dbReference type="Proteomes" id="UP000037660">
    <property type="component" value="Unassembled WGS sequence"/>
</dbReference>
<sequence length="131" mass="13788">MSPLPLPSAVVFAKDVARLAAFYEAVAGLVARERAADHVVLETPGFQLVVHGLPKRVAAAIEIGVPPRVREDVPIKLALPVASIAEARRQAAALGGRIAPPARAWEARGFRACDGHDPEGNVFQVRETAGG</sequence>
<feature type="domain" description="Glyoxalase-like" evidence="1">
    <location>
        <begin position="10"/>
        <end position="125"/>
    </location>
</feature>
<reference evidence="3" key="1">
    <citation type="submission" date="2015-07" db="EMBL/GenBank/DDBJ databases">
        <title>Discovery of a poly(ethylene terephthalate assimilation.</title>
        <authorList>
            <person name="Yoshida S."/>
            <person name="Hiraga K."/>
            <person name="Takehana T."/>
            <person name="Taniguchi I."/>
            <person name="Yamaji H."/>
            <person name="Maeda Y."/>
            <person name="Toyohara K."/>
            <person name="Miyamoto K."/>
            <person name="Kimura Y."/>
            <person name="Oda K."/>
        </authorList>
    </citation>
    <scope>NUCLEOTIDE SEQUENCE [LARGE SCALE GENOMIC DNA]</scope>
    <source>
        <strain evidence="3">NBRC 110686 / TISTR 2288 / 201-F6</strain>
    </source>
</reference>
<dbReference type="STRING" id="1547922.ISF6_4458"/>